<dbReference type="RefSeq" id="WP_251609622.1">
    <property type="nucleotide sequence ID" value="NZ_JAMQJY010000002.1"/>
</dbReference>
<accession>A0ABT0XLU4</accession>
<evidence type="ECO:0000313" key="4">
    <source>
        <dbReference type="Proteomes" id="UP001203665"/>
    </source>
</evidence>
<keyword evidence="1" id="KW-0175">Coiled coil</keyword>
<keyword evidence="4" id="KW-1185">Reference proteome</keyword>
<dbReference type="Proteomes" id="UP001203665">
    <property type="component" value="Unassembled WGS sequence"/>
</dbReference>
<reference evidence="3" key="1">
    <citation type="submission" date="2022-06" db="EMBL/GenBank/DDBJ databases">
        <title>Alkalicoccobacillus porphyridii sp. nov., isolated from a marine red alga, Porphyridium purpureum and reclassification of Shouchella plakortidis and Shouchella gibsonii as Alkalicoccobacillus plakortidis comb. nov. and Alkalicoccobacillus gibsonii comb. nov.</title>
        <authorList>
            <person name="Kim K.H."/>
            <person name="Lee J.K."/>
            <person name="Han D.M."/>
            <person name="Baek J.H."/>
            <person name="Jeon C.O."/>
        </authorList>
    </citation>
    <scope>NUCLEOTIDE SEQUENCE</scope>
    <source>
        <strain evidence="3">DSM 19153</strain>
    </source>
</reference>
<keyword evidence="2" id="KW-0812">Transmembrane</keyword>
<keyword evidence="2" id="KW-1133">Transmembrane helix</keyword>
<proteinExistence type="predicted"/>
<evidence type="ECO:0000313" key="3">
    <source>
        <dbReference type="EMBL" id="MCM2676695.1"/>
    </source>
</evidence>
<protein>
    <recommendedName>
        <fullName evidence="5">Septation ring formation regulator EzrA</fullName>
    </recommendedName>
</protein>
<evidence type="ECO:0008006" key="5">
    <source>
        <dbReference type="Google" id="ProtNLM"/>
    </source>
</evidence>
<sequence length="260" mass="30626">MLVMFIQIVVTLVVFAVIILFIRHSLQNKRNRYLEQEVEEVSKKHDKLLAEVLQPYHDSSDKLKLSRGKTKERYEELSEGFFSILHNAKEAQQNLDGLRVTRASYGSVIAVLPRAKSQLEEEFEKLHKLKQELEDFDQEDTHIASLEKEETANIANIEKQLHSLANKMEYPLTNLVQKTKYLKRELEEISSQIEQLDSMSAKKDLEHLQNDRIELEDRINRLHTLLREQRDIDSQFEFKEKSSLPDSYERFTLALKAWRS</sequence>
<evidence type="ECO:0000256" key="2">
    <source>
        <dbReference type="SAM" id="Phobius"/>
    </source>
</evidence>
<gene>
    <name evidence="3" type="ORF">NDM98_15280</name>
</gene>
<keyword evidence="2" id="KW-0472">Membrane</keyword>
<evidence type="ECO:0000256" key="1">
    <source>
        <dbReference type="SAM" id="Coils"/>
    </source>
</evidence>
<organism evidence="3 4">
    <name type="scientific">Alkalicoccobacillus plakortidis</name>
    <dbReference type="NCBI Taxonomy" id="444060"/>
    <lineage>
        <taxon>Bacteria</taxon>
        <taxon>Bacillati</taxon>
        <taxon>Bacillota</taxon>
        <taxon>Bacilli</taxon>
        <taxon>Bacillales</taxon>
        <taxon>Bacillaceae</taxon>
        <taxon>Alkalicoccobacillus</taxon>
    </lineage>
</organism>
<name>A0ABT0XLU4_9BACI</name>
<feature type="transmembrane region" description="Helical" evidence="2">
    <location>
        <begin position="6"/>
        <end position="22"/>
    </location>
</feature>
<feature type="coiled-coil region" evidence="1">
    <location>
        <begin position="112"/>
        <end position="225"/>
    </location>
</feature>
<dbReference type="EMBL" id="JAMQJY010000002">
    <property type="protein sequence ID" value="MCM2676695.1"/>
    <property type="molecule type" value="Genomic_DNA"/>
</dbReference>
<comment type="caution">
    <text evidence="3">The sequence shown here is derived from an EMBL/GenBank/DDBJ whole genome shotgun (WGS) entry which is preliminary data.</text>
</comment>